<dbReference type="Proteomes" id="UP000220251">
    <property type="component" value="Unassembled WGS sequence"/>
</dbReference>
<dbReference type="EMBL" id="CWGJ01000019">
    <property type="protein sequence ID" value="CRX38758.1"/>
    <property type="molecule type" value="Genomic_DNA"/>
</dbReference>
<keyword evidence="1" id="KW-0812">Transmembrane</keyword>
<feature type="transmembrane region" description="Helical" evidence="1">
    <location>
        <begin position="381"/>
        <end position="398"/>
    </location>
</feature>
<feature type="transmembrane region" description="Helical" evidence="1">
    <location>
        <begin position="295"/>
        <end position="316"/>
    </location>
</feature>
<evidence type="ECO:0000313" key="3">
    <source>
        <dbReference type="Proteomes" id="UP000220251"/>
    </source>
</evidence>
<feature type="transmembrane region" description="Helical" evidence="1">
    <location>
        <begin position="323"/>
        <end position="342"/>
    </location>
</feature>
<evidence type="ECO:0000256" key="1">
    <source>
        <dbReference type="SAM" id="Phobius"/>
    </source>
</evidence>
<keyword evidence="3" id="KW-1185">Reference proteome</keyword>
<feature type="transmembrane region" description="Helical" evidence="1">
    <location>
        <begin position="175"/>
        <end position="200"/>
    </location>
</feature>
<name>A0A0H5DRE4_9BACT</name>
<feature type="transmembrane region" description="Helical" evidence="1">
    <location>
        <begin position="212"/>
        <end position="234"/>
    </location>
</feature>
<reference evidence="3" key="1">
    <citation type="submission" date="2015-06" db="EMBL/GenBank/DDBJ databases">
        <authorList>
            <person name="Bertelli C."/>
        </authorList>
    </citation>
    <scope>NUCLEOTIDE SEQUENCE [LARGE SCALE GENOMIC DNA]</scope>
    <source>
        <strain evidence="3">CRIB-30</strain>
    </source>
</reference>
<sequence>MHQTPCLSHRWTKAALFTFLLSSLLLLMQAPFFFHDMRSADTVYHAARIDRTLLGQPLIDPFSGTETVYPPFFHLMGAGLASVFHLTGEETIHFLGMATYIFLALSLFFFAYSLLQDTRLASLFCLFFSFVHYAPSTKYLLLQGPATFSHPFIFLGMGAYFHFRNTKNARWLYTGAFLLAVGCQIWWFNLFLAAPFLATALTAERGFLTKKVVFRTILCFLLPFFATLCQLYLIRHTLPNYLQEGEKATRELLRPFVSTLLLKGQGDYLETLPPWKWHYDPHTSWMKTGRDAVNFVFFFLLSLPSSLFIPLAACYLTLRKKIAIPLFLLFLLPLLFSILLLFKGNTAHLYRVQLYTGALALLLLIGAISSMEVPIKALRQGVKTLAFLACFFTLWHVLHNPLTIGKREFHLPEDQETALYIRKLPAGEKERILFTDSSYRSLVTLTPFYSLVGNRNGSYYFQDPVTSRKMEQAYQTFIGGRHSQENIEEYPIRLMGFDKTDPVERLLLKRYRNEGEVAFENAKWTLLKIDH</sequence>
<keyword evidence="1" id="KW-0472">Membrane</keyword>
<feature type="transmembrane region" description="Helical" evidence="1">
    <location>
        <begin position="118"/>
        <end position="134"/>
    </location>
</feature>
<proteinExistence type="predicted"/>
<organism evidence="2 3">
    <name type="scientific">Estrella lausannensis</name>
    <dbReference type="NCBI Taxonomy" id="483423"/>
    <lineage>
        <taxon>Bacteria</taxon>
        <taxon>Pseudomonadati</taxon>
        <taxon>Chlamydiota</taxon>
        <taxon>Chlamydiia</taxon>
        <taxon>Parachlamydiales</taxon>
        <taxon>Candidatus Criblamydiaceae</taxon>
        <taxon>Estrella</taxon>
    </lineage>
</organism>
<protein>
    <submittedName>
        <fullName evidence="2">Putative membrane protein</fullName>
    </submittedName>
</protein>
<accession>A0A0H5DRE4</accession>
<dbReference type="AlphaFoldDB" id="A0A0H5DRE4"/>
<evidence type="ECO:0000313" key="2">
    <source>
        <dbReference type="EMBL" id="CRX38758.1"/>
    </source>
</evidence>
<feature type="transmembrane region" description="Helical" evidence="1">
    <location>
        <begin position="94"/>
        <end position="112"/>
    </location>
</feature>
<dbReference type="RefSeq" id="WP_098038622.1">
    <property type="nucleotide sequence ID" value="NZ_CWGJ01000019.1"/>
</dbReference>
<feature type="transmembrane region" description="Helical" evidence="1">
    <location>
        <begin position="348"/>
        <end position="369"/>
    </location>
</feature>
<keyword evidence="1" id="KW-1133">Transmembrane helix</keyword>
<gene>
    <name evidence="2" type="ORF">ELAC_1422</name>
</gene>
<feature type="transmembrane region" description="Helical" evidence="1">
    <location>
        <begin position="146"/>
        <end position="163"/>
    </location>
</feature>